<accession>A0A0M3J695</accession>
<evidence type="ECO:0000256" key="1">
    <source>
        <dbReference type="ARBA" id="ARBA00022737"/>
    </source>
</evidence>
<feature type="compositionally biased region" description="Low complexity" evidence="2">
    <location>
        <begin position="13"/>
        <end position="22"/>
    </location>
</feature>
<sequence length="134" mass="13320">MGPMGPQGPMGPMGPMGIQGPMGPMGPAGPAGPAGPPGPQGPAGPAGTGGAPGCPAPPPGATPGCVQVFQTSIELFSTAGGTSLGSLSFSISSQQLFIRVNGGWKEIRLEGFHPTMEQRPSLVSYHSHSIYISN</sequence>
<feature type="compositionally biased region" description="Pro residues" evidence="2">
    <location>
        <begin position="33"/>
        <end position="42"/>
    </location>
</feature>
<reference evidence="4 5" key="2">
    <citation type="submission" date="2018-11" db="EMBL/GenBank/DDBJ databases">
        <authorList>
            <consortium name="Pathogen Informatics"/>
        </authorList>
    </citation>
    <scope>NUCLEOTIDE SEQUENCE [LARGE SCALE GENOMIC DNA]</scope>
</reference>
<feature type="region of interest" description="Disordered" evidence="2">
    <location>
        <begin position="1"/>
        <end position="63"/>
    </location>
</feature>
<dbReference type="Proteomes" id="UP000267096">
    <property type="component" value="Unassembled WGS sequence"/>
</dbReference>
<evidence type="ECO:0000259" key="3">
    <source>
        <dbReference type="Pfam" id="PF20010"/>
    </source>
</evidence>
<organism evidence="6">
    <name type="scientific">Anisakis simplex</name>
    <name type="common">Herring worm</name>
    <dbReference type="NCBI Taxonomy" id="6269"/>
    <lineage>
        <taxon>Eukaryota</taxon>
        <taxon>Metazoa</taxon>
        <taxon>Ecdysozoa</taxon>
        <taxon>Nematoda</taxon>
        <taxon>Chromadorea</taxon>
        <taxon>Rhabditida</taxon>
        <taxon>Spirurina</taxon>
        <taxon>Ascaridomorpha</taxon>
        <taxon>Ascaridoidea</taxon>
        <taxon>Anisakidae</taxon>
        <taxon>Anisakis</taxon>
        <taxon>Anisakis simplex complex</taxon>
    </lineage>
</organism>
<evidence type="ECO:0000313" key="6">
    <source>
        <dbReference type="WBParaSite" id="ASIM_0000308101-mRNA-1"/>
    </source>
</evidence>
<dbReference type="Gene3D" id="3.40.1620.70">
    <property type="match status" value="1"/>
</dbReference>
<name>A0A0M3J695_ANISI</name>
<keyword evidence="1" id="KW-0677">Repeat</keyword>
<dbReference type="EMBL" id="UYRR01004223">
    <property type="protein sequence ID" value="VDK20882.1"/>
    <property type="molecule type" value="Genomic_DNA"/>
</dbReference>
<dbReference type="WBParaSite" id="ASIM_0000308101-mRNA-1">
    <property type="protein sequence ID" value="ASIM_0000308101-mRNA-1"/>
    <property type="gene ID" value="ASIM_0000308101"/>
</dbReference>
<evidence type="ECO:0000313" key="5">
    <source>
        <dbReference type="Proteomes" id="UP000267096"/>
    </source>
</evidence>
<dbReference type="InterPro" id="IPR045463">
    <property type="entry name" value="XV/XVIII_trimerization_dom"/>
</dbReference>
<dbReference type="Pfam" id="PF01391">
    <property type="entry name" value="Collagen"/>
    <property type="match status" value="1"/>
</dbReference>
<dbReference type="InterPro" id="IPR008160">
    <property type="entry name" value="Collagen"/>
</dbReference>
<protein>
    <submittedName>
        <fullName evidence="6">Collagen_trimer domain-containing protein</fullName>
    </submittedName>
</protein>
<proteinExistence type="predicted"/>
<dbReference type="OrthoDB" id="5983381at2759"/>
<evidence type="ECO:0000313" key="4">
    <source>
        <dbReference type="EMBL" id="VDK20882.1"/>
    </source>
</evidence>
<dbReference type="Pfam" id="PF20010">
    <property type="entry name" value="Collagen_trimer"/>
    <property type="match status" value="1"/>
</dbReference>
<reference evidence="6" key="1">
    <citation type="submission" date="2017-02" db="UniProtKB">
        <authorList>
            <consortium name="WormBaseParasite"/>
        </authorList>
    </citation>
    <scope>IDENTIFICATION</scope>
</reference>
<gene>
    <name evidence="4" type="ORF">ASIM_LOCUS2928</name>
</gene>
<keyword evidence="5" id="KW-1185">Reference proteome</keyword>
<evidence type="ECO:0000256" key="2">
    <source>
        <dbReference type="SAM" id="MobiDB-lite"/>
    </source>
</evidence>
<dbReference type="AlphaFoldDB" id="A0A0M3J695"/>
<feature type="domain" description="Collagen type XV/XVIII trimerization" evidence="3">
    <location>
        <begin position="66"/>
        <end position="111"/>
    </location>
</feature>